<accession>A0A8T5V225</accession>
<reference evidence="2" key="1">
    <citation type="journal article" date="2022" name="Microbiol. Resour. Announc.">
        <title>Draft Genome Sequence of a Methanogenic Archaeon from West Spitsbergen Permafrost.</title>
        <authorList>
            <person name="Trubitsyn V."/>
            <person name="Rivkina E."/>
            <person name="Shcherbakova V."/>
        </authorList>
    </citation>
    <scope>NUCLEOTIDE SEQUENCE [LARGE SCALE GENOMIC DNA]</scope>
    <source>
        <strain evidence="2">VT</strain>
    </source>
</reference>
<sequence length="78" mass="8981">MVTETKISKGFQTVVPSKIRKMFKVGPGDIVEWKTDKNNRVEVFFRKKITINDVLGMIDGPKTDAVEMKKRIQRGEKI</sequence>
<gene>
    <name evidence="1" type="ORF">K8N75_13745</name>
</gene>
<proteinExistence type="predicted"/>
<dbReference type="SUPFAM" id="SSF89447">
    <property type="entry name" value="AbrB/MazE/MraZ-like"/>
    <property type="match status" value="1"/>
</dbReference>
<dbReference type="GO" id="GO:0003677">
    <property type="term" value="F:DNA binding"/>
    <property type="evidence" value="ECO:0007669"/>
    <property type="project" value="UniProtKB-KW"/>
</dbReference>
<dbReference type="RefSeq" id="WP_223792637.1">
    <property type="nucleotide sequence ID" value="NZ_JAIOUQ010000017.1"/>
</dbReference>
<organism evidence="1 2">
    <name type="scientific">Methanobacterium spitsbergense</name>
    <dbReference type="NCBI Taxonomy" id="2874285"/>
    <lineage>
        <taxon>Archaea</taxon>
        <taxon>Methanobacteriati</taxon>
        <taxon>Methanobacteriota</taxon>
        <taxon>Methanomada group</taxon>
        <taxon>Methanobacteria</taxon>
        <taxon>Methanobacteriales</taxon>
        <taxon>Methanobacteriaceae</taxon>
        <taxon>Methanobacterium</taxon>
    </lineage>
</organism>
<comment type="caution">
    <text evidence="1">The sequence shown here is derived from an EMBL/GenBank/DDBJ whole genome shotgun (WGS) entry which is preliminary data.</text>
</comment>
<dbReference type="InterPro" id="IPR037914">
    <property type="entry name" value="SpoVT-AbrB_sf"/>
</dbReference>
<evidence type="ECO:0000313" key="1">
    <source>
        <dbReference type="EMBL" id="MBZ2167103.1"/>
    </source>
</evidence>
<keyword evidence="1" id="KW-0238">DNA-binding</keyword>
<dbReference type="Proteomes" id="UP000825933">
    <property type="component" value="Unassembled WGS sequence"/>
</dbReference>
<keyword evidence="2" id="KW-1185">Reference proteome</keyword>
<protein>
    <submittedName>
        <fullName evidence="1">AbrB/MazE/SpoVT family DNA-binding domain-containing protein</fullName>
    </submittedName>
</protein>
<dbReference type="AlphaFoldDB" id="A0A8T5V225"/>
<dbReference type="Gene3D" id="2.10.260.10">
    <property type="match status" value="1"/>
</dbReference>
<name>A0A8T5V225_9EURY</name>
<dbReference type="EMBL" id="JAIOUQ010000017">
    <property type="protein sequence ID" value="MBZ2167103.1"/>
    <property type="molecule type" value="Genomic_DNA"/>
</dbReference>
<evidence type="ECO:0000313" key="2">
    <source>
        <dbReference type="Proteomes" id="UP000825933"/>
    </source>
</evidence>